<keyword evidence="8" id="KW-1185">Reference proteome</keyword>
<dbReference type="OrthoDB" id="434972at2759"/>
<name>A0A5N5X5V0_9EURO</name>
<dbReference type="PANTHER" id="PTHR42723">
    <property type="entry name" value="CHLOROPHYLL SYNTHASE"/>
    <property type="match status" value="1"/>
</dbReference>
<gene>
    <name evidence="7" type="ORF">BDV29DRAFT_170825</name>
</gene>
<feature type="transmembrane region" description="Helical" evidence="5">
    <location>
        <begin position="190"/>
        <end position="211"/>
    </location>
</feature>
<evidence type="ECO:0000256" key="3">
    <source>
        <dbReference type="ARBA" id="ARBA00022989"/>
    </source>
</evidence>
<keyword evidence="7" id="KW-0808">Transferase</keyword>
<dbReference type="AlphaFoldDB" id="A0A5N5X5V0"/>
<dbReference type="GO" id="GO:0016020">
    <property type="term" value="C:membrane"/>
    <property type="evidence" value="ECO:0007669"/>
    <property type="project" value="UniProtKB-SubCell"/>
</dbReference>
<comment type="subcellular location">
    <subcellularLocation>
        <location evidence="1">Membrane</location>
        <topology evidence="1">Multi-pass membrane protein</topology>
    </subcellularLocation>
</comment>
<protein>
    <submittedName>
        <fullName evidence="7">UbiA prenyltransferase family</fullName>
    </submittedName>
</protein>
<dbReference type="PANTHER" id="PTHR42723:SF1">
    <property type="entry name" value="CHLOROPHYLL SYNTHASE, CHLOROPLASTIC"/>
    <property type="match status" value="1"/>
</dbReference>
<feature type="signal peptide" evidence="6">
    <location>
        <begin position="1"/>
        <end position="16"/>
    </location>
</feature>
<keyword evidence="4 5" id="KW-0472">Membrane</keyword>
<accession>A0A5N5X5V0</accession>
<evidence type="ECO:0000256" key="6">
    <source>
        <dbReference type="SAM" id="SignalP"/>
    </source>
</evidence>
<evidence type="ECO:0000313" key="8">
    <source>
        <dbReference type="Proteomes" id="UP000326565"/>
    </source>
</evidence>
<reference evidence="7 8" key="1">
    <citation type="submission" date="2019-04" db="EMBL/GenBank/DDBJ databases">
        <title>Friends and foes A comparative genomics study of 23 Aspergillus species from section Flavi.</title>
        <authorList>
            <consortium name="DOE Joint Genome Institute"/>
            <person name="Kjaerbolling I."/>
            <person name="Vesth T."/>
            <person name="Frisvad J.C."/>
            <person name="Nybo J.L."/>
            <person name="Theobald S."/>
            <person name="Kildgaard S."/>
            <person name="Isbrandt T."/>
            <person name="Kuo A."/>
            <person name="Sato A."/>
            <person name="Lyhne E.K."/>
            <person name="Kogle M.E."/>
            <person name="Wiebenga A."/>
            <person name="Kun R.S."/>
            <person name="Lubbers R.J."/>
            <person name="Makela M.R."/>
            <person name="Barry K."/>
            <person name="Chovatia M."/>
            <person name="Clum A."/>
            <person name="Daum C."/>
            <person name="Haridas S."/>
            <person name="He G."/>
            <person name="LaButti K."/>
            <person name="Lipzen A."/>
            <person name="Mondo S."/>
            <person name="Riley R."/>
            <person name="Salamov A."/>
            <person name="Simmons B.A."/>
            <person name="Magnuson J.K."/>
            <person name="Henrissat B."/>
            <person name="Mortensen U.H."/>
            <person name="Larsen T.O."/>
            <person name="Devries R.P."/>
            <person name="Grigoriev I.V."/>
            <person name="Machida M."/>
            <person name="Baker S.E."/>
            <person name="Andersen M.R."/>
        </authorList>
    </citation>
    <scope>NUCLEOTIDE SEQUENCE [LARGE SCALE GENOMIC DNA]</scope>
    <source>
        <strain evidence="7 8">CBS 151.66</strain>
    </source>
</reference>
<feature type="chain" id="PRO_5024813141" evidence="6">
    <location>
        <begin position="17"/>
        <end position="254"/>
    </location>
</feature>
<keyword evidence="3 5" id="KW-1133">Transmembrane helix</keyword>
<sequence length="254" mass="28854">MLWNWLNLLVFDLANQRHPESVVEDAINKPWRPLPSGRINITQTRRLLLYSLPVVLSINYYLGAWEETALLFTLTWIYNDLGGGDDGWILRNSVIAAAFSQYNKGALRVATRGGFNVSGTTWAWLAITSGVIGTTMHVQDMKDQAGDRAKNRRTAPLVLGDGPARWTIAIPTAIWSIVCPAFWKLGLPGYVLPVSIGAIIVLRILLLRGFTADKRTWWIWTAWTGIIWMVPLFKDYSVFIRFWNLVSKTTFWTQ</sequence>
<dbReference type="InterPro" id="IPR050475">
    <property type="entry name" value="Prenyltransferase_related"/>
</dbReference>
<keyword evidence="6" id="KW-0732">Signal</keyword>
<keyword evidence="2 5" id="KW-0812">Transmembrane</keyword>
<dbReference type="GO" id="GO:0016765">
    <property type="term" value="F:transferase activity, transferring alkyl or aryl (other than methyl) groups"/>
    <property type="evidence" value="ECO:0007669"/>
    <property type="project" value="InterPro"/>
</dbReference>
<evidence type="ECO:0000256" key="1">
    <source>
        <dbReference type="ARBA" id="ARBA00004141"/>
    </source>
</evidence>
<evidence type="ECO:0000256" key="2">
    <source>
        <dbReference type="ARBA" id="ARBA00022692"/>
    </source>
</evidence>
<dbReference type="Proteomes" id="UP000326565">
    <property type="component" value="Unassembled WGS sequence"/>
</dbReference>
<dbReference type="InterPro" id="IPR000537">
    <property type="entry name" value="UbiA_prenyltransferase"/>
</dbReference>
<proteinExistence type="predicted"/>
<dbReference type="Pfam" id="PF01040">
    <property type="entry name" value="UbiA"/>
    <property type="match status" value="1"/>
</dbReference>
<organism evidence="7 8">
    <name type="scientific">Aspergillus leporis</name>
    <dbReference type="NCBI Taxonomy" id="41062"/>
    <lineage>
        <taxon>Eukaryota</taxon>
        <taxon>Fungi</taxon>
        <taxon>Dikarya</taxon>
        <taxon>Ascomycota</taxon>
        <taxon>Pezizomycotina</taxon>
        <taxon>Eurotiomycetes</taxon>
        <taxon>Eurotiomycetidae</taxon>
        <taxon>Eurotiales</taxon>
        <taxon>Aspergillaceae</taxon>
        <taxon>Aspergillus</taxon>
        <taxon>Aspergillus subgen. Circumdati</taxon>
    </lineage>
</organism>
<dbReference type="CDD" id="cd13965">
    <property type="entry name" value="PT_UbiA_3"/>
    <property type="match status" value="1"/>
</dbReference>
<dbReference type="EMBL" id="ML732185">
    <property type="protein sequence ID" value="KAB8076128.1"/>
    <property type="molecule type" value="Genomic_DNA"/>
</dbReference>
<evidence type="ECO:0000313" key="7">
    <source>
        <dbReference type="EMBL" id="KAB8076128.1"/>
    </source>
</evidence>
<evidence type="ECO:0000256" key="5">
    <source>
        <dbReference type="SAM" id="Phobius"/>
    </source>
</evidence>
<feature type="transmembrane region" description="Helical" evidence="5">
    <location>
        <begin position="217"/>
        <end position="233"/>
    </location>
</feature>
<evidence type="ECO:0000256" key="4">
    <source>
        <dbReference type="ARBA" id="ARBA00023136"/>
    </source>
</evidence>